<dbReference type="GO" id="GO:0005524">
    <property type="term" value="F:ATP binding"/>
    <property type="evidence" value="ECO:0007669"/>
    <property type="project" value="UniProtKB-KW"/>
</dbReference>
<keyword evidence="5" id="KW-0547">Nucleotide-binding</keyword>
<sequence length="378" mass="39771">MTRERPTAGDVITTVLATAACIVVTLLVRGDVDDTRRDVDALAVALIVVGFAPTVLWRTRPMVPAIAALVLLLVGTAIGYMFVGPIVLAIALVGWAACRAESSTTWSLGLFAGVTFAVVMFVKSDLESVLAAIGGFAIGMVPALVGEQLRAERLRARTAQELARRVEELRDGDVQRAVAEERLRIARDVHDITGHHLSAIALQSAGAGRMTKDPGAREAFERIHGLTVEALGQTRRSLGVLRASEPAELAPPPRLEHLEQLLAPVRAAGLDVQLAIEGDVRALSETAEMSAYRVVQESVTNVIRHAGADAVRIAVVYGSAVVTITVADDGRGGPSARTGSGIEGMRERVALVGGSLTAGTTNGHGWTVRATLPLKDSA</sequence>
<dbReference type="EMBL" id="JAPDDP010000007">
    <property type="protein sequence ID" value="MDA0179811.1"/>
    <property type="molecule type" value="Genomic_DNA"/>
</dbReference>
<dbReference type="GO" id="GO:0046983">
    <property type="term" value="F:protein dimerization activity"/>
    <property type="evidence" value="ECO:0007669"/>
    <property type="project" value="InterPro"/>
</dbReference>
<keyword evidence="8" id="KW-0902">Two-component regulatory system</keyword>
<evidence type="ECO:0000256" key="3">
    <source>
        <dbReference type="ARBA" id="ARBA00022553"/>
    </source>
</evidence>
<dbReference type="InterPro" id="IPR003594">
    <property type="entry name" value="HATPase_dom"/>
</dbReference>
<feature type="transmembrane region" description="Helical" evidence="9">
    <location>
        <begin position="128"/>
        <end position="145"/>
    </location>
</feature>
<evidence type="ECO:0000256" key="4">
    <source>
        <dbReference type="ARBA" id="ARBA00022679"/>
    </source>
</evidence>
<dbReference type="GO" id="GO:0000155">
    <property type="term" value="F:phosphorelay sensor kinase activity"/>
    <property type="evidence" value="ECO:0007669"/>
    <property type="project" value="InterPro"/>
</dbReference>
<name>A0A9X3S829_9ACTN</name>
<dbReference type="SUPFAM" id="SSF55874">
    <property type="entry name" value="ATPase domain of HSP90 chaperone/DNA topoisomerase II/histidine kinase"/>
    <property type="match status" value="1"/>
</dbReference>
<gene>
    <name evidence="11" type="ORF">OJ997_05860</name>
</gene>
<dbReference type="InterPro" id="IPR011712">
    <property type="entry name" value="Sig_transdc_His_kin_sub3_dim/P"/>
</dbReference>
<dbReference type="RefSeq" id="WP_270024117.1">
    <property type="nucleotide sequence ID" value="NZ_JAPDDP010000007.1"/>
</dbReference>
<dbReference type="PROSITE" id="PS51257">
    <property type="entry name" value="PROKAR_LIPOPROTEIN"/>
    <property type="match status" value="1"/>
</dbReference>
<keyword evidence="9" id="KW-0472">Membrane</keyword>
<keyword evidence="7" id="KW-0067">ATP-binding</keyword>
<dbReference type="InterPro" id="IPR036890">
    <property type="entry name" value="HATPase_C_sf"/>
</dbReference>
<feature type="transmembrane region" description="Helical" evidence="9">
    <location>
        <begin position="12"/>
        <end position="29"/>
    </location>
</feature>
<dbReference type="SMART" id="SM00387">
    <property type="entry name" value="HATPase_c"/>
    <property type="match status" value="1"/>
</dbReference>
<dbReference type="EC" id="2.7.13.3" evidence="2"/>
<keyword evidence="9" id="KW-0812">Transmembrane</keyword>
<evidence type="ECO:0000256" key="6">
    <source>
        <dbReference type="ARBA" id="ARBA00022777"/>
    </source>
</evidence>
<keyword evidence="6 11" id="KW-0418">Kinase</keyword>
<reference evidence="11" key="1">
    <citation type="submission" date="2022-10" db="EMBL/GenBank/DDBJ databases">
        <title>The WGS of Solirubrobacter phytolaccae KCTC 29190.</title>
        <authorList>
            <person name="Jiang Z."/>
        </authorList>
    </citation>
    <scope>NUCLEOTIDE SEQUENCE</scope>
    <source>
        <strain evidence="11">KCTC 29190</strain>
    </source>
</reference>
<evidence type="ECO:0000256" key="2">
    <source>
        <dbReference type="ARBA" id="ARBA00012438"/>
    </source>
</evidence>
<evidence type="ECO:0000256" key="8">
    <source>
        <dbReference type="ARBA" id="ARBA00023012"/>
    </source>
</evidence>
<accession>A0A9X3S829</accession>
<dbReference type="Pfam" id="PF02518">
    <property type="entry name" value="HATPase_c"/>
    <property type="match status" value="1"/>
</dbReference>
<keyword evidence="12" id="KW-1185">Reference proteome</keyword>
<feature type="transmembrane region" description="Helical" evidence="9">
    <location>
        <begin position="105"/>
        <end position="122"/>
    </location>
</feature>
<evidence type="ECO:0000256" key="7">
    <source>
        <dbReference type="ARBA" id="ARBA00022840"/>
    </source>
</evidence>
<dbReference type="GO" id="GO:0016020">
    <property type="term" value="C:membrane"/>
    <property type="evidence" value="ECO:0007669"/>
    <property type="project" value="InterPro"/>
</dbReference>
<dbReference type="PANTHER" id="PTHR24421">
    <property type="entry name" value="NITRATE/NITRITE SENSOR PROTEIN NARX-RELATED"/>
    <property type="match status" value="1"/>
</dbReference>
<feature type="domain" description="Histidine kinase/HSP90-like ATPase" evidence="10">
    <location>
        <begin position="286"/>
        <end position="376"/>
    </location>
</feature>
<organism evidence="11 12">
    <name type="scientific">Solirubrobacter phytolaccae</name>
    <dbReference type="NCBI Taxonomy" id="1404360"/>
    <lineage>
        <taxon>Bacteria</taxon>
        <taxon>Bacillati</taxon>
        <taxon>Actinomycetota</taxon>
        <taxon>Thermoleophilia</taxon>
        <taxon>Solirubrobacterales</taxon>
        <taxon>Solirubrobacteraceae</taxon>
        <taxon>Solirubrobacter</taxon>
    </lineage>
</organism>
<feature type="transmembrane region" description="Helical" evidence="9">
    <location>
        <begin position="65"/>
        <end position="93"/>
    </location>
</feature>
<evidence type="ECO:0000256" key="5">
    <source>
        <dbReference type="ARBA" id="ARBA00022741"/>
    </source>
</evidence>
<feature type="transmembrane region" description="Helical" evidence="9">
    <location>
        <begin position="41"/>
        <end position="59"/>
    </location>
</feature>
<dbReference type="Gene3D" id="3.30.565.10">
    <property type="entry name" value="Histidine kinase-like ATPase, C-terminal domain"/>
    <property type="match status" value="1"/>
</dbReference>
<evidence type="ECO:0000256" key="9">
    <source>
        <dbReference type="SAM" id="Phobius"/>
    </source>
</evidence>
<proteinExistence type="predicted"/>
<comment type="catalytic activity">
    <reaction evidence="1">
        <text>ATP + protein L-histidine = ADP + protein N-phospho-L-histidine.</text>
        <dbReference type="EC" id="2.7.13.3"/>
    </reaction>
</comment>
<keyword evidence="3" id="KW-0597">Phosphoprotein</keyword>
<dbReference type="Gene3D" id="1.20.5.1930">
    <property type="match status" value="1"/>
</dbReference>
<evidence type="ECO:0000313" key="12">
    <source>
        <dbReference type="Proteomes" id="UP001147653"/>
    </source>
</evidence>
<evidence type="ECO:0000256" key="1">
    <source>
        <dbReference type="ARBA" id="ARBA00000085"/>
    </source>
</evidence>
<keyword evidence="9" id="KW-1133">Transmembrane helix</keyword>
<protein>
    <recommendedName>
        <fullName evidence="2">histidine kinase</fullName>
        <ecNumber evidence="2">2.7.13.3</ecNumber>
    </recommendedName>
</protein>
<dbReference type="Pfam" id="PF07730">
    <property type="entry name" value="HisKA_3"/>
    <property type="match status" value="1"/>
</dbReference>
<dbReference type="CDD" id="cd16917">
    <property type="entry name" value="HATPase_UhpB-NarQ-NarX-like"/>
    <property type="match status" value="1"/>
</dbReference>
<dbReference type="PANTHER" id="PTHR24421:SF10">
    <property type="entry name" value="NITRATE_NITRITE SENSOR PROTEIN NARQ"/>
    <property type="match status" value="1"/>
</dbReference>
<dbReference type="InterPro" id="IPR050482">
    <property type="entry name" value="Sensor_HK_TwoCompSys"/>
</dbReference>
<keyword evidence="4" id="KW-0808">Transferase</keyword>
<evidence type="ECO:0000313" key="11">
    <source>
        <dbReference type="EMBL" id="MDA0179811.1"/>
    </source>
</evidence>
<evidence type="ECO:0000259" key="10">
    <source>
        <dbReference type="SMART" id="SM00387"/>
    </source>
</evidence>
<dbReference type="AlphaFoldDB" id="A0A9X3S829"/>
<dbReference type="Proteomes" id="UP001147653">
    <property type="component" value="Unassembled WGS sequence"/>
</dbReference>
<comment type="caution">
    <text evidence="11">The sequence shown here is derived from an EMBL/GenBank/DDBJ whole genome shotgun (WGS) entry which is preliminary data.</text>
</comment>